<dbReference type="AlphaFoldDB" id="A0A2U2XFM2"/>
<dbReference type="GO" id="GO:0016646">
    <property type="term" value="F:oxidoreductase activity, acting on the CH-NH group of donors, NAD or NADP as acceptor"/>
    <property type="evidence" value="ECO:0007669"/>
    <property type="project" value="UniProtKB-ARBA"/>
</dbReference>
<dbReference type="OrthoDB" id="9794638at2"/>
<comment type="caution">
    <text evidence="6">The sequence shown here is derived from an EMBL/GenBank/DDBJ whole genome shotgun (WGS) entry which is preliminary data.</text>
</comment>
<evidence type="ECO:0000256" key="1">
    <source>
        <dbReference type="ARBA" id="ARBA00001917"/>
    </source>
</evidence>
<dbReference type="PANTHER" id="PTHR33798">
    <property type="entry name" value="FLAVOPROTEIN OXYGENASE"/>
    <property type="match status" value="1"/>
</dbReference>
<evidence type="ECO:0000256" key="3">
    <source>
        <dbReference type="ARBA" id="ARBA00022643"/>
    </source>
</evidence>
<dbReference type="PANTHER" id="PTHR33798:SF5">
    <property type="entry name" value="FLAVIN REDUCTASE LIKE DOMAIN-CONTAINING PROTEIN"/>
    <property type="match status" value="1"/>
</dbReference>
<reference evidence="6 7" key="1">
    <citation type="submission" date="2018-05" db="EMBL/GenBank/DDBJ databases">
        <title>Brumimicrobium oceani sp. nov., isolated from coastal sediment.</title>
        <authorList>
            <person name="Kou Y."/>
        </authorList>
    </citation>
    <scope>NUCLEOTIDE SEQUENCE [LARGE SCALE GENOMIC DNA]</scope>
    <source>
        <strain evidence="6 7">C305</strain>
    </source>
</reference>
<proteinExistence type="inferred from homology"/>
<dbReference type="GO" id="GO:0010181">
    <property type="term" value="F:FMN binding"/>
    <property type="evidence" value="ECO:0007669"/>
    <property type="project" value="InterPro"/>
</dbReference>
<dbReference type="Gene3D" id="2.30.110.10">
    <property type="entry name" value="Electron Transport, Fmn-binding Protein, Chain A"/>
    <property type="match status" value="1"/>
</dbReference>
<keyword evidence="7" id="KW-1185">Reference proteome</keyword>
<protein>
    <submittedName>
        <fullName evidence="6">Flavin reductase</fullName>
    </submittedName>
</protein>
<dbReference type="Proteomes" id="UP000245370">
    <property type="component" value="Unassembled WGS sequence"/>
</dbReference>
<dbReference type="Pfam" id="PF01613">
    <property type="entry name" value="Flavin_Reduct"/>
    <property type="match status" value="1"/>
</dbReference>
<organism evidence="6 7">
    <name type="scientific">Brumimicrobium oceani</name>
    <dbReference type="NCBI Taxonomy" id="2100725"/>
    <lineage>
        <taxon>Bacteria</taxon>
        <taxon>Pseudomonadati</taxon>
        <taxon>Bacteroidota</taxon>
        <taxon>Flavobacteriia</taxon>
        <taxon>Flavobacteriales</taxon>
        <taxon>Crocinitomicaceae</taxon>
        <taxon>Brumimicrobium</taxon>
    </lineage>
</organism>
<feature type="domain" description="Flavin reductase like" evidence="5">
    <location>
        <begin position="22"/>
        <end position="176"/>
    </location>
</feature>
<dbReference type="SUPFAM" id="SSF50475">
    <property type="entry name" value="FMN-binding split barrel"/>
    <property type="match status" value="1"/>
</dbReference>
<accession>A0A2U2XFM2</accession>
<dbReference type="SMART" id="SM00903">
    <property type="entry name" value="Flavin_Reduct"/>
    <property type="match status" value="1"/>
</dbReference>
<keyword evidence="2" id="KW-0285">Flavoprotein</keyword>
<comment type="cofactor">
    <cofactor evidence="1">
        <name>FMN</name>
        <dbReference type="ChEBI" id="CHEBI:58210"/>
    </cofactor>
</comment>
<evidence type="ECO:0000313" key="7">
    <source>
        <dbReference type="Proteomes" id="UP000245370"/>
    </source>
</evidence>
<comment type="similarity">
    <text evidence="4">Belongs to the flavoredoxin family.</text>
</comment>
<gene>
    <name evidence="6" type="ORF">DIT68_04700</name>
</gene>
<evidence type="ECO:0000313" key="6">
    <source>
        <dbReference type="EMBL" id="PWH86540.1"/>
    </source>
</evidence>
<sequence>MLTLEPKELPIPKLHHYLLGAIGPRPIAFASTIDENGTPNLAPFSFFNIFSANPPILVFSPANSGRTGKTKDTYENVKKVAECVINIVNYDMVEQMSLCSSPYDININEFEKSGLTPIPSEKVKPFRVKESPVQLECKVIEVKELGTGGGAGNLVICEVIKIHINKEILDENQMIDQHKIDLVSRMGGNWYCRANKDSMFEVEKPVTAIGIGYDNIPEDIRTSEILTGNDFGKLGSVETLPNETDVNEHKLIELSELFVTLEDEPAKLEVELHKLAKEYLAKNEIEAAWMTLLAFNNQ</sequence>
<dbReference type="RefSeq" id="WP_109358652.1">
    <property type="nucleotide sequence ID" value="NZ_QFRJ01000002.1"/>
</dbReference>
<evidence type="ECO:0000256" key="2">
    <source>
        <dbReference type="ARBA" id="ARBA00022630"/>
    </source>
</evidence>
<keyword evidence="3" id="KW-0288">FMN</keyword>
<dbReference type="EMBL" id="QFRJ01000002">
    <property type="protein sequence ID" value="PWH86540.1"/>
    <property type="molecule type" value="Genomic_DNA"/>
</dbReference>
<evidence type="ECO:0000256" key="4">
    <source>
        <dbReference type="ARBA" id="ARBA00038054"/>
    </source>
</evidence>
<name>A0A2U2XFM2_9FLAO</name>
<reference evidence="6 7" key="2">
    <citation type="submission" date="2018-05" db="EMBL/GenBank/DDBJ databases">
        <authorList>
            <person name="Lanie J.A."/>
            <person name="Ng W.-L."/>
            <person name="Kazmierczak K.M."/>
            <person name="Andrzejewski T.M."/>
            <person name="Davidsen T.M."/>
            <person name="Wayne K.J."/>
            <person name="Tettelin H."/>
            <person name="Glass J.I."/>
            <person name="Rusch D."/>
            <person name="Podicherti R."/>
            <person name="Tsui H.-C.T."/>
            <person name="Winkler M.E."/>
        </authorList>
    </citation>
    <scope>NUCLEOTIDE SEQUENCE [LARGE SCALE GENOMIC DNA]</scope>
    <source>
        <strain evidence="6 7">C305</strain>
    </source>
</reference>
<dbReference type="InterPro" id="IPR002563">
    <property type="entry name" value="Flavin_Rdtase-like_dom"/>
</dbReference>
<evidence type="ECO:0000259" key="5">
    <source>
        <dbReference type="SMART" id="SM00903"/>
    </source>
</evidence>
<dbReference type="InterPro" id="IPR012349">
    <property type="entry name" value="Split_barrel_FMN-bd"/>
</dbReference>